<sequence length="111" mass="12527">MKSIFNLVDTTSQKLKSARTEAIKTASFNGAALSLVSFVNDYFVQMTGETTTFNEYRVAIGALTLAAPFVIYLTKSKKIKKTNNVVRHYPVTNFFDEQYNLDMVKQTILSK</sequence>
<protein>
    <submittedName>
        <fullName evidence="2">Uncharacterized protein</fullName>
    </submittedName>
</protein>
<reference evidence="2" key="1">
    <citation type="journal article" date="2018" name="Genome Biol.">
        <title>SKESA: strategic k-mer extension for scrupulous assemblies.</title>
        <authorList>
            <person name="Souvorov A."/>
            <person name="Agarwala R."/>
            <person name="Lipman D.J."/>
        </authorList>
    </citation>
    <scope>NUCLEOTIDE SEQUENCE</scope>
    <source>
        <strain evidence="2">BCW_3452</strain>
    </source>
</reference>
<proteinExistence type="predicted"/>
<comment type="caution">
    <text evidence="2">The sequence shown here is derived from an EMBL/GenBank/DDBJ whole genome shotgun (WGS) entry which is preliminary data.</text>
</comment>
<feature type="transmembrane region" description="Helical" evidence="1">
    <location>
        <begin position="56"/>
        <end position="74"/>
    </location>
</feature>
<accession>A0A8H9TGM2</accession>
<evidence type="ECO:0000313" key="2">
    <source>
        <dbReference type="EMBL" id="HAS8541240.1"/>
    </source>
</evidence>
<reference evidence="2" key="2">
    <citation type="submission" date="2019-01" db="EMBL/GenBank/DDBJ databases">
        <authorList>
            <consortium name="NCBI Pathogen Detection Project"/>
        </authorList>
    </citation>
    <scope>NUCLEOTIDE SEQUENCE</scope>
    <source>
        <strain evidence="2">BCW_3452</strain>
    </source>
</reference>
<dbReference type="Proteomes" id="UP000863257">
    <property type="component" value="Unassembled WGS sequence"/>
</dbReference>
<evidence type="ECO:0000256" key="1">
    <source>
        <dbReference type="SAM" id="Phobius"/>
    </source>
</evidence>
<keyword evidence="1" id="KW-0812">Transmembrane</keyword>
<keyword evidence="1" id="KW-0472">Membrane</keyword>
<gene>
    <name evidence="2" type="ORF">I7730_15770</name>
</gene>
<name>A0A8H9TGM2_VIBVL</name>
<keyword evidence="1" id="KW-1133">Transmembrane helix</keyword>
<dbReference type="AlphaFoldDB" id="A0A8H9TGM2"/>
<dbReference type="EMBL" id="DACRBY010000020">
    <property type="protein sequence ID" value="HAS8541240.1"/>
    <property type="molecule type" value="Genomic_DNA"/>
</dbReference>
<organism evidence="2">
    <name type="scientific">Vibrio vulnificus</name>
    <dbReference type="NCBI Taxonomy" id="672"/>
    <lineage>
        <taxon>Bacteria</taxon>
        <taxon>Pseudomonadati</taxon>
        <taxon>Pseudomonadota</taxon>
        <taxon>Gammaproteobacteria</taxon>
        <taxon>Vibrionales</taxon>
        <taxon>Vibrionaceae</taxon>
        <taxon>Vibrio</taxon>
    </lineage>
</organism>